<evidence type="ECO:0000256" key="2">
    <source>
        <dbReference type="ARBA" id="ARBA00004496"/>
    </source>
</evidence>
<keyword evidence="9" id="KW-0539">Nucleus</keyword>
<organism evidence="12 13">
    <name type="scientific">Basidiobolus ranarum</name>
    <dbReference type="NCBI Taxonomy" id="34480"/>
    <lineage>
        <taxon>Eukaryota</taxon>
        <taxon>Fungi</taxon>
        <taxon>Fungi incertae sedis</taxon>
        <taxon>Zoopagomycota</taxon>
        <taxon>Entomophthoromycotina</taxon>
        <taxon>Basidiobolomycetes</taxon>
        <taxon>Basidiobolales</taxon>
        <taxon>Basidiobolaceae</taxon>
        <taxon>Basidiobolus</taxon>
    </lineage>
</organism>
<comment type="caution">
    <text evidence="12">The sequence shown here is derived from an EMBL/GenBank/DDBJ whole genome shotgun (WGS) entry which is preliminary data.</text>
</comment>
<evidence type="ECO:0000313" key="13">
    <source>
        <dbReference type="Proteomes" id="UP001479436"/>
    </source>
</evidence>
<evidence type="ECO:0000256" key="4">
    <source>
        <dbReference type="ARBA" id="ARBA00022490"/>
    </source>
</evidence>
<dbReference type="Proteomes" id="UP001479436">
    <property type="component" value="Unassembled WGS sequence"/>
</dbReference>
<dbReference type="EMBL" id="JASJQH010000778">
    <property type="protein sequence ID" value="KAK9762941.1"/>
    <property type="molecule type" value="Genomic_DNA"/>
</dbReference>
<evidence type="ECO:0000256" key="1">
    <source>
        <dbReference type="ARBA" id="ARBA00004232"/>
    </source>
</evidence>
<evidence type="ECO:0000256" key="10">
    <source>
        <dbReference type="ARBA" id="ARBA00030458"/>
    </source>
</evidence>
<keyword evidence="6 11" id="KW-1133">Transmembrane helix</keyword>
<dbReference type="PANTHER" id="PTHR20996:SF1">
    <property type="entry name" value="NUCLEAR ENVELOPE PHOSPHATASE-REGULATORY SUBUNIT 1"/>
    <property type="match status" value="1"/>
</dbReference>
<evidence type="ECO:0000256" key="11">
    <source>
        <dbReference type="SAM" id="Phobius"/>
    </source>
</evidence>
<keyword evidence="4" id="KW-0963">Cytoplasm</keyword>
<evidence type="ECO:0000313" key="12">
    <source>
        <dbReference type="EMBL" id="KAK9762941.1"/>
    </source>
</evidence>
<keyword evidence="13" id="KW-1185">Reference proteome</keyword>
<keyword evidence="7" id="KW-0443">Lipid metabolism</keyword>
<gene>
    <name evidence="12" type="ORF">K7432_010822</name>
</gene>
<keyword evidence="8 11" id="KW-0472">Membrane</keyword>
<comment type="similarity">
    <text evidence="3">Belongs to the CNEP1R1 family.</text>
</comment>
<evidence type="ECO:0000256" key="6">
    <source>
        <dbReference type="ARBA" id="ARBA00022989"/>
    </source>
</evidence>
<accession>A0ABR2WNB5</accession>
<evidence type="ECO:0000256" key="8">
    <source>
        <dbReference type="ARBA" id="ARBA00023136"/>
    </source>
</evidence>
<comment type="subcellular location">
    <subcellularLocation>
        <location evidence="2">Cytoplasm</location>
    </subcellularLocation>
    <subcellularLocation>
        <location evidence="1">Nucleus membrane</location>
        <topology evidence="1">Multi-pass membrane protein</topology>
    </subcellularLocation>
</comment>
<feature type="transmembrane region" description="Helical" evidence="11">
    <location>
        <begin position="68"/>
        <end position="89"/>
    </location>
</feature>
<reference evidence="12 13" key="1">
    <citation type="submission" date="2023-04" db="EMBL/GenBank/DDBJ databases">
        <title>Genome of Basidiobolus ranarum AG-B5.</title>
        <authorList>
            <person name="Stajich J.E."/>
            <person name="Carter-House D."/>
            <person name="Gryganskyi A."/>
        </authorList>
    </citation>
    <scope>NUCLEOTIDE SEQUENCE [LARGE SCALE GENOMIC DNA]</scope>
    <source>
        <strain evidence="12 13">AG-B5</strain>
    </source>
</reference>
<feature type="transmembrane region" description="Helical" evidence="11">
    <location>
        <begin position="95"/>
        <end position="115"/>
    </location>
</feature>
<evidence type="ECO:0000256" key="3">
    <source>
        <dbReference type="ARBA" id="ARBA00010998"/>
    </source>
</evidence>
<sequence>MSLRRTSTNPSSEEQNEKLLITTPTLNTTALLGISDISVENTRFSDLAIFEERLKTHKKLLKRERRRVESLFLVLILAVAYFATVIIFYPSKSTTLHLVNKVSLVITGVLSLYVYHNDRRSNENRFIPQCNRVLETYGLHLQDKSEDLGFSQYTPYSLQLGYEDYKQTLRMRRANKI</sequence>
<evidence type="ECO:0000256" key="9">
    <source>
        <dbReference type="ARBA" id="ARBA00023242"/>
    </source>
</evidence>
<evidence type="ECO:0000256" key="5">
    <source>
        <dbReference type="ARBA" id="ARBA00022692"/>
    </source>
</evidence>
<name>A0ABR2WNB5_9FUNG</name>
<protein>
    <recommendedName>
        <fullName evidence="10">Transmembrane protein 188</fullName>
    </recommendedName>
</protein>
<keyword evidence="5 11" id="KW-0812">Transmembrane</keyword>
<dbReference type="PANTHER" id="PTHR20996">
    <property type="entry name" value="NUCLEAR ENVELOPE PHOSPHATASE-REGULATORY SUBUNIT 1"/>
    <property type="match status" value="1"/>
</dbReference>
<proteinExistence type="inferred from homology"/>
<dbReference type="InterPro" id="IPR019168">
    <property type="entry name" value="NEP1-R1"/>
</dbReference>
<evidence type="ECO:0000256" key="7">
    <source>
        <dbReference type="ARBA" id="ARBA00023098"/>
    </source>
</evidence>